<comment type="cofactor">
    <cofactor evidence="1">
        <name>L-ascorbate</name>
        <dbReference type="ChEBI" id="CHEBI:38290"/>
    </cofactor>
</comment>
<dbReference type="PROSITE" id="PS51471">
    <property type="entry name" value="FE2OG_OXY"/>
    <property type="match status" value="1"/>
</dbReference>
<evidence type="ECO:0000256" key="1">
    <source>
        <dbReference type="ARBA" id="ARBA00001961"/>
    </source>
</evidence>
<dbReference type="STRING" id="180197.SAMN02982919_01056"/>
<dbReference type="AlphaFoldDB" id="A0A1H9I9C1"/>
<sequence length="308" mass="32870">MGETIMAQETFATTSASTSATRVVAAPAITPELRAWIISQAQTNIGAPALIQAMTAAGWSEAVAMQALEDTLRGHLSDIGSTGDTTALASPAVPEPALQGEPARLDAGDRHVDVLLSITLPRVVVLGNVLSPEECDALIEAARPRMARSLTVATQTGGEEINADRTSNGMFFQRGESELIARIEARLAKIAHWPVENGEGVQVLHYGPGAEYKPHYDYFDPSQPGTPRILARGGQRVGTFVLYLNTPEQGGGTTFPEIGLNVAAQKGNAVFFSYPQPVPSTRTLHGGAPVLAGEKWIATKWMREREFT</sequence>
<dbReference type="GO" id="GO:0005506">
    <property type="term" value="F:iron ion binding"/>
    <property type="evidence" value="ECO:0007669"/>
    <property type="project" value="InterPro"/>
</dbReference>
<accession>A0A1H9I9C1</accession>
<dbReference type="Proteomes" id="UP000199766">
    <property type="component" value="Unassembled WGS sequence"/>
</dbReference>
<dbReference type="InterPro" id="IPR044862">
    <property type="entry name" value="Pro_4_hyd_alph_FE2OG_OXY"/>
</dbReference>
<dbReference type="Gene3D" id="2.60.120.620">
    <property type="entry name" value="q2cbj1_9rhob like domain"/>
    <property type="match status" value="1"/>
</dbReference>
<evidence type="ECO:0000256" key="2">
    <source>
        <dbReference type="ARBA" id="ARBA00022723"/>
    </source>
</evidence>
<evidence type="ECO:0000256" key="4">
    <source>
        <dbReference type="ARBA" id="ARBA00022964"/>
    </source>
</evidence>
<evidence type="ECO:0000256" key="3">
    <source>
        <dbReference type="ARBA" id="ARBA00022896"/>
    </source>
</evidence>
<protein>
    <submittedName>
        <fullName evidence="9">Prolyl 4-hydroxylase</fullName>
    </submittedName>
</protein>
<feature type="region of interest" description="Disordered" evidence="7">
    <location>
        <begin position="79"/>
        <end position="99"/>
    </location>
</feature>
<dbReference type="InterPro" id="IPR045054">
    <property type="entry name" value="P4HA-like"/>
</dbReference>
<evidence type="ECO:0000256" key="6">
    <source>
        <dbReference type="ARBA" id="ARBA00023004"/>
    </source>
</evidence>
<reference evidence="9 10" key="1">
    <citation type="submission" date="2016-10" db="EMBL/GenBank/DDBJ databases">
        <authorList>
            <person name="de Groot N.N."/>
        </authorList>
    </citation>
    <scope>NUCLEOTIDE SEQUENCE [LARGE SCALE GENOMIC DNA]</scope>
    <source>
        <strain evidence="9 10">ATCC 35958</strain>
    </source>
</reference>
<keyword evidence="3" id="KW-0847">Vitamin C</keyword>
<proteinExistence type="predicted"/>
<dbReference type="PANTHER" id="PTHR10869">
    <property type="entry name" value="PROLYL 4-HYDROXYLASE ALPHA SUBUNIT"/>
    <property type="match status" value="1"/>
</dbReference>
<evidence type="ECO:0000256" key="5">
    <source>
        <dbReference type="ARBA" id="ARBA00023002"/>
    </source>
</evidence>
<dbReference type="PANTHER" id="PTHR10869:SF246">
    <property type="entry name" value="TRANSMEMBRANE PROLYL 4-HYDROXYLASE"/>
    <property type="match status" value="1"/>
</dbReference>
<keyword evidence="5" id="KW-0560">Oxidoreductase</keyword>
<dbReference type="RefSeq" id="WP_245751291.1">
    <property type="nucleotide sequence ID" value="NZ_FOGD01000002.1"/>
</dbReference>
<dbReference type="InterPro" id="IPR006620">
    <property type="entry name" value="Pro_4_hyd_alph"/>
</dbReference>
<dbReference type="GO" id="GO:0031418">
    <property type="term" value="F:L-ascorbic acid binding"/>
    <property type="evidence" value="ECO:0007669"/>
    <property type="project" value="UniProtKB-KW"/>
</dbReference>
<evidence type="ECO:0000256" key="7">
    <source>
        <dbReference type="SAM" id="MobiDB-lite"/>
    </source>
</evidence>
<dbReference type="GO" id="GO:0004656">
    <property type="term" value="F:procollagen-proline 4-dioxygenase activity"/>
    <property type="evidence" value="ECO:0007669"/>
    <property type="project" value="TreeGrafter"/>
</dbReference>
<dbReference type="SMART" id="SM00702">
    <property type="entry name" value="P4Hc"/>
    <property type="match status" value="1"/>
</dbReference>
<evidence type="ECO:0000313" key="10">
    <source>
        <dbReference type="Proteomes" id="UP000199766"/>
    </source>
</evidence>
<dbReference type="Pfam" id="PF13640">
    <property type="entry name" value="2OG-FeII_Oxy_3"/>
    <property type="match status" value="1"/>
</dbReference>
<feature type="domain" description="Fe2OG dioxygenase" evidence="8">
    <location>
        <begin position="197"/>
        <end position="304"/>
    </location>
</feature>
<name>A0A1H9I9C1_9BURK</name>
<gene>
    <name evidence="9" type="ORF">SAMN02982919_01056</name>
</gene>
<keyword evidence="6" id="KW-0408">Iron</keyword>
<evidence type="ECO:0000259" key="8">
    <source>
        <dbReference type="PROSITE" id="PS51471"/>
    </source>
</evidence>
<feature type="compositionally biased region" description="Polar residues" evidence="7">
    <location>
        <begin position="79"/>
        <end position="88"/>
    </location>
</feature>
<dbReference type="EMBL" id="FOGD01000002">
    <property type="protein sequence ID" value="SEQ71157.1"/>
    <property type="molecule type" value="Genomic_DNA"/>
</dbReference>
<keyword evidence="4" id="KW-0223">Dioxygenase</keyword>
<keyword evidence="10" id="KW-1185">Reference proteome</keyword>
<dbReference type="InterPro" id="IPR005123">
    <property type="entry name" value="Oxoglu/Fe-dep_dioxygenase_dom"/>
</dbReference>
<evidence type="ECO:0000313" key="9">
    <source>
        <dbReference type="EMBL" id="SEQ71157.1"/>
    </source>
</evidence>
<keyword evidence="2" id="KW-0479">Metal-binding</keyword>
<organism evidence="9 10">
    <name type="scientific">Giesbergeria anulus</name>
    <dbReference type="NCBI Taxonomy" id="180197"/>
    <lineage>
        <taxon>Bacteria</taxon>
        <taxon>Pseudomonadati</taxon>
        <taxon>Pseudomonadota</taxon>
        <taxon>Betaproteobacteria</taxon>
        <taxon>Burkholderiales</taxon>
        <taxon>Comamonadaceae</taxon>
        <taxon>Giesbergeria</taxon>
    </lineage>
</organism>